<dbReference type="Proteomes" id="UP000886885">
    <property type="component" value="Chromosome 1D"/>
</dbReference>
<organism evidence="1 2">
    <name type="scientific">Populus tomentosa</name>
    <name type="common">Chinese white poplar</name>
    <dbReference type="NCBI Taxonomy" id="118781"/>
    <lineage>
        <taxon>Eukaryota</taxon>
        <taxon>Viridiplantae</taxon>
        <taxon>Streptophyta</taxon>
        <taxon>Embryophyta</taxon>
        <taxon>Tracheophyta</taxon>
        <taxon>Spermatophyta</taxon>
        <taxon>Magnoliopsida</taxon>
        <taxon>eudicotyledons</taxon>
        <taxon>Gunneridae</taxon>
        <taxon>Pentapetalae</taxon>
        <taxon>rosids</taxon>
        <taxon>fabids</taxon>
        <taxon>Malpighiales</taxon>
        <taxon>Salicaceae</taxon>
        <taxon>Saliceae</taxon>
        <taxon>Populus</taxon>
    </lineage>
</organism>
<evidence type="ECO:0000313" key="2">
    <source>
        <dbReference type="Proteomes" id="UP000886885"/>
    </source>
</evidence>
<protein>
    <submittedName>
        <fullName evidence="1">Uncharacterized protein</fullName>
    </submittedName>
</protein>
<reference evidence="1" key="1">
    <citation type="journal article" date="2020" name="bioRxiv">
        <title>Hybrid origin of Populus tomentosa Carr. identified through genome sequencing and phylogenomic analysis.</title>
        <authorList>
            <person name="An X."/>
            <person name="Gao K."/>
            <person name="Chen Z."/>
            <person name="Li J."/>
            <person name="Yang X."/>
            <person name="Yang X."/>
            <person name="Zhou J."/>
            <person name="Guo T."/>
            <person name="Zhao T."/>
            <person name="Huang S."/>
            <person name="Miao D."/>
            <person name="Khan W.U."/>
            <person name="Rao P."/>
            <person name="Ye M."/>
            <person name="Lei B."/>
            <person name="Liao W."/>
            <person name="Wang J."/>
            <person name="Ji L."/>
            <person name="Li Y."/>
            <person name="Guo B."/>
            <person name="Mustafa N.S."/>
            <person name="Li S."/>
            <person name="Yun Q."/>
            <person name="Keller S.R."/>
            <person name="Mao J."/>
            <person name="Zhang R."/>
            <person name="Strauss S.H."/>
        </authorList>
    </citation>
    <scope>NUCLEOTIDE SEQUENCE</scope>
    <source>
        <strain evidence="1">GM15</strain>
        <tissue evidence="1">Leaf</tissue>
    </source>
</reference>
<gene>
    <name evidence="1" type="ORF">POTOM_006601</name>
</gene>
<comment type="caution">
    <text evidence="1">The sequence shown here is derived from an EMBL/GenBank/DDBJ whole genome shotgun (WGS) entry which is preliminary data.</text>
</comment>
<proteinExistence type="predicted"/>
<keyword evidence="2" id="KW-1185">Reference proteome</keyword>
<dbReference type="EMBL" id="JAAWWB010000002">
    <property type="protein sequence ID" value="KAG6790447.1"/>
    <property type="molecule type" value="Genomic_DNA"/>
</dbReference>
<accession>A0A8X8DF97</accession>
<evidence type="ECO:0000313" key="1">
    <source>
        <dbReference type="EMBL" id="KAG6790447.1"/>
    </source>
</evidence>
<dbReference type="OrthoDB" id="851411at2759"/>
<name>A0A8X8DF97_POPTO</name>
<sequence length="215" mass="23883">MLRHFIKGKDLIRPAATRFATAYLTLGCLSDCKIQLMTMFTSIQWRSCRFSKTEEGKRIQSCVLDSKFWHDVTTCIKAAYPLIKVLRLVDSDEKLVMGFPEGAEALGYCSSDSDCPSRCPAGCTDAHCQYVAEADEQISNNADPDHEPLTLFSNKRLPPFRTLRFQVFSVCPVILGTLLLVPFHGSPRSPSKHQHTSHHMAGLEMGSQAQSSGSL</sequence>
<dbReference type="AlphaFoldDB" id="A0A8X8DF97"/>